<protein>
    <submittedName>
        <fullName evidence="3">Type 2 lantibiotic biosynthesis protein LanM</fullName>
    </submittedName>
</protein>
<gene>
    <name evidence="3" type="ORF">BJ987_004030</name>
</gene>
<proteinExistence type="predicted"/>
<sequence>MGSLPFGAEWWTSLTLNERQTLQAVAPPEPSNTENSATVRRRFEQWKSQSPFCREDYFVRRLAFDDLDESSFSDLLGESATALQRRFPQVPSWLARIQSAYSATSPSRLPVVGPLIESANAELSRKVEELARAWPDVDAEWGSLVEQLISAMVARIDDRISRTVVLEMRVAALQGTLTGDDPSARFRTFLDRLRDPRHALLFLAQYPVLARTLTDCVDDWTEASIELLERVCADWASIQSTFLPGRDAALTSIEMGLGDLHRRGREVCVLRFASIGRVLYKPRSLAIDQHFALLLSWLHERGAPALRLPRIVDRGSYGWSEFVSPAPCRDRAEAGEFYLRQGALLAVLYLLNANDFHYANLIAAAGYPVPVDLETLCGPDFGQAQEDSYDSYSAFELATSVVGTMLLPYSDDNAGRRAVDRSGLGSREGQLSADPMPRWDHLGTDEARLSFERRTLSAGHNRPELDGSALHACEFTAEVETGFSAMYRLLESNREDLVSPAGPLTAMLNDEVRVVFRATQFYEKILRQSYHPDYLSDALDRERLFDRLWFGMDRTQFPHITRRLLSSERQDLWRGEVPYFSTCVGSPDLTASDGRRIDQFFIRSGWDMVQHRLASLGETDLRTQLWYIRASLSTLALNNETTFQRYQAPVDARPADRDRLLVQATAIAQRISRLARWREDRASWLGLAYGESRGWQLRPLQTDLYSGLPGVILFLAYTESLDGRGEFGAVAQGAMRTLRQQMNRRRTGSEGIGGFDGWGGLLYLWAHLSQLWSDPGLLGETDAMVSRVESLANSDDHLDVIQGTAGAIVPLLNLHTMTGAVRPLEVARKLGDRLVERAQPATGGVGWLGTTFPTHPLTGFSHGASGFAWALAELFAATGDDSYARTALRAVAFERAHLSRDSGNWADLRQSRRGRNLREMTAWCHGACGIGMSRLRMLDILGDSTLAEDLDIALRTTYRQGFGVNHSLCHGDLGSLDLLLQAGRRFPAAGWELLLSERVSSSLAGMEEHGWRCGVPLDVETPGLMDGLAGIGYQLLRLAEPDGIPSVLILEGPRGVTLPATRISTSSAREGYFHHGAGSNT</sequence>
<dbReference type="PRINTS" id="PR01950">
    <property type="entry name" value="LANCSUPER"/>
</dbReference>
<dbReference type="Proteomes" id="UP001519325">
    <property type="component" value="Unassembled WGS sequence"/>
</dbReference>
<dbReference type="Pfam" id="PF05147">
    <property type="entry name" value="LANC_like"/>
    <property type="match status" value="1"/>
</dbReference>
<comment type="caution">
    <text evidence="3">The sequence shown here is derived from an EMBL/GenBank/DDBJ whole genome shotgun (WGS) entry which is preliminary data.</text>
</comment>
<dbReference type="EMBL" id="JAGGMR010000001">
    <property type="protein sequence ID" value="MBP2191129.1"/>
    <property type="molecule type" value="Genomic_DNA"/>
</dbReference>
<feature type="region of interest" description="Disordered" evidence="1">
    <location>
        <begin position="418"/>
        <end position="441"/>
    </location>
</feature>
<evidence type="ECO:0000313" key="4">
    <source>
        <dbReference type="Proteomes" id="UP001519325"/>
    </source>
</evidence>
<dbReference type="InterPro" id="IPR025410">
    <property type="entry name" value="Lant_dehyd"/>
</dbReference>
<dbReference type="InterPro" id="IPR012341">
    <property type="entry name" value="6hp_glycosidase-like_sf"/>
</dbReference>
<dbReference type="Gene3D" id="1.50.10.10">
    <property type="match status" value="1"/>
</dbReference>
<reference evidence="3 4" key="1">
    <citation type="submission" date="2021-03" db="EMBL/GenBank/DDBJ databases">
        <title>Sequencing the genomes of 1000 actinobacteria strains.</title>
        <authorList>
            <person name="Klenk H.-P."/>
        </authorList>
    </citation>
    <scope>NUCLEOTIDE SEQUENCE [LARGE SCALE GENOMIC DNA]</scope>
    <source>
        <strain evidence="3 4">DSM 45516</strain>
    </source>
</reference>
<dbReference type="InterPro" id="IPR007822">
    <property type="entry name" value="LANC-like"/>
</dbReference>
<evidence type="ECO:0000313" key="3">
    <source>
        <dbReference type="EMBL" id="MBP2191129.1"/>
    </source>
</evidence>
<feature type="domain" description="Lantibiotic biosynthesis protein dehydration" evidence="2">
    <location>
        <begin position="206"/>
        <end position="582"/>
    </location>
</feature>
<dbReference type="SMART" id="SM01260">
    <property type="entry name" value="LANC_like"/>
    <property type="match status" value="1"/>
</dbReference>
<dbReference type="Pfam" id="PF13575">
    <property type="entry name" value="DUF4135"/>
    <property type="match status" value="1"/>
</dbReference>
<dbReference type="CDD" id="cd04792">
    <property type="entry name" value="LanM-like"/>
    <property type="match status" value="1"/>
</dbReference>
<keyword evidence="4" id="KW-1185">Reference proteome</keyword>
<dbReference type="PIRSF" id="PIRSF037228">
    <property type="entry name" value="Lant_mod_RumM"/>
    <property type="match status" value="1"/>
</dbReference>
<dbReference type="NCBIfam" id="TIGR03897">
    <property type="entry name" value="lanti_2_LanM"/>
    <property type="match status" value="1"/>
</dbReference>
<dbReference type="InterPro" id="IPR017146">
    <property type="entry name" value="Lanti_2_LanM"/>
</dbReference>
<organism evidence="3 4">
    <name type="scientific">Nocardia goodfellowii</name>
    <dbReference type="NCBI Taxonomy" id="882446"/>
    <lineage>
        <taxon>Bacteria</taxon>
        <taxon>Bacillati</taxon>
        <taxon>Actinomycetota</taxon>
        <taxon>Actinomycetes</taxon>
        <taxon>Mycobacteriales</taxon>
        <taxon>Nocardiaceae</taxon>
        <taxon>Nocardia</taxon>
    </lineage>
</organism>
<evidence type="ECO:0000259" key="2">
    <source>
        <dbReference type="Pfam" id="PF13575"/>
    </source>
</evidence>
<evidence type="ECO:0000256" key="1">
    <source>
        <dbReference type="SAM" id="MobiDB-lite"/>
    </source>
</evidence>
<dbReference type="PRINTS" id="PR01955">
    <property type="entry name" value="LANCFRANKIA"/>
</dbReference>
<accession>A0ABS4QHF5</accession>
<dbReference type="RefSeq" id="WP_209892265.1">
    <property type="nucleotide sequence ID" value="NZ_JAGGMR010000001.1"/>
</dbReference>
<dbReference type="SUPFAM" id="SSF158745">
    <property type="entry name" value="LanC-like"/>
    <property type="match status" value="1"/>
</dbReference>
<name>A0ABS4QHF5_9NOCA</name>